<keyword evidence="7" id="KW-1185">Reference proteome</keyword>
<organism evidence="6 7">
    <name type="scientific">Candidatus Entotheonella gemina</name>
    <dbReference type="NCBI Taxonomy" id="1429439"/>
    <lineage>
        <taxon>Bacteria</taxon>
        <taxon>Pseudomonadati</taxon>
        <taxon>Nitrospinota/Tectimicrobiota group</taxon>
        <taxon>Candidatus Tectimicrobiota</taxon>
        <taxon>Candidatus Entotheonellia</taxon>
        <taxon>Candidatus Entotheonellales</taxon>
        <taxon>Candidatus Entotheonellaceae</taxon>
        <taxon>Candidatus Entotheonella</taxon>
    </lineage>
</organism>
<dbReference type="SUPFAM" id="SSF56281">
    <property type="entry name" value="Metallo-hydrolase/oxidoreductase"/>
    <property type="match status" value="1"/>
</dbReference>
<dbReference type="InterPro" id="IPR001279">
    <property type="entry name" value="Metallo-B-lactamas"/>
</dbReference>
<dbReference type="InterPro" id="IPR036866">
    <property type="entry name" value="RibonucZ/Hydroxyglut_hydro"/>
</dbReference>
<evidence type="ECO:0000313" key="7">
    <source>
        <dbReference type="Proteomes" id="UP000019140"/>
    </source>
</evidence>
<dbReference type="Pfam" id="PF00753">
    <property type="entry name" value="Lactamase_B"/>
    <property type="match status" value="1"/>
</dbReference>
<evidence type="ECO:0000256" key="1">
    <source>
        <dbReference type="ARBA" id="ARBA00007749"/>
    </source>
</evidence>
<evidence type="ECO:0000313" key="6">
    <source>
        <dbReference type="EMBL" id="ETX06759.1"/>
    </source>
</evidence>
<accession>W4M8S6</accession>
<evidence type="ECO:0000259" key="5">
    <source>
        <dbReference type="SMART" id="SM00849"/>
    </source>
</evidence>
<gene>
    <name evidence="6" type="ORF">ETSY2_15200</name>
</gene>
<evidence type="ECO:0000256" key="2">
    <source>
        <dbReference type="ARBA" id="ARBA00022723"/>
    </source>
</evidence>
<comment type="similarity">
    <text evidence="1">Belongs to the metallo-beta-lactamase superfamily.</text>
</comment>
<dbReference type="HOGENOM" id="CLU_056519_1_1_7"/>
<keyword evidence="4" id="KW-0862">Zinc</keyword>
<dbReference type="GO" id="GO:0046872">
    <property type="term" value="F:metal ion binding"/>
    <property type="evidence" value="ECO:0007669"/>
    <property type="project" value="UniProtKB-KW"/>
</dbReference>
<dbReference type="AlphaFoldDB" id="W4M8S6"/>
<feature type="domain" description="Metallo-beta-lactamase" evidence="5">
    <location>
        <begin position="56"/>
        <end position="263"/>
    </location>
</feature>
<dbReference type="SMART" id="SM00849">
    <property type="entry name" value="Lactamase_B"/>
    <property type="match status" value="1"/>
</dbReference>
<sequence length="283" mass="31707">MDHLLHWQVGDIRITRLQELQAPGMRFIVPNATIENLSAIPWLTPFLSDQGDAVGSVHALIIEADGQRIIVDTCIGNDKERRIPPWNHRQGPFLDDLAAAGYPPESFDTVICTHLHTDHVGWNTRWVNNAWVPTFPNARYLVARAEWEHWSASDDRWTQVLMADSVRPIFDADLVDLVEADHAVNHAIRFEPTPGHTPGHVSVHLTSNGEEAVITGDLIHHPCQFARPHWGSSADSDPERADRTRKAFMARYADTPTLIIGTHFAGPTAGRLVRDGDAYRLEV</sequence>
<protein>
    <submittedName>
        <fullName evidence="6">Beta-lactamase</fullName>
    </submittedName>
</protein>
<evidence type="ECO:0000256" key="3">
    <source>
        <dbReference type="ARBA" id="ARBA00022801"/>
    </source>
</evidence>
<dbReference type="PANTHER" id="PTHR42978:SF6">
    <property type="entry name" value="QUORUM-QUENCHING LACTONASE YTNP-RELATED"/>
    <property type="match status" value="1"/>
</dbReference>
<dbReference type="PANTHER" id="PTHR42978">
    <property type="entry name" value="QUORUM-QUENCHING LACTONASE YTNP-RELATED-RELATED"/>
    <property type="match status" value="1"/>
</dbReference>
<dbReference type="InterPro" id="IPR051013">
    <property type="entry name" value="MBL_superfamily_lactonases"/>
</dbReference>
<dbReference type="GO" id="GO:0016787">
    <property type="term" value="F:hydrolase activity"/>
    <property type="evidence" value="ECO:0007669"/>
    <property type="project" value="UniProtKB-KW"/>
</dbReference>
<keyword evidence="3" id="KW-0378">Hydrolase</keyword>
<keyword evidence="2" id="KW-0479">Metal-binding</keyword>
<proteinExistence type="inferred from homology"/>
<dbReference type="CDD" id="cd16277">
    <property type="entry name" value="metallo-hydrolase-like_MBL-fold"/>
    <property type="match status" value="1"/>
</dbReference>
<dbReference type="Proteomes" id="UP000019140">
    <property type="component" value="Unassembled WGS sequence"/>
</dbReference>
<name>W4M8S6_9BACT</name>
<comment type="caution">
    <text evidence="6">The sequence shown here is derived from an EMBL/GenBank/DDBJ whole genome shotgun (WGS) entry which is preliminary data.</text>
</comment>
<dbReference type="Gene3D" id="3.60.15.10">
    <property type="entry name" value="Ribonuclease Z/Hydroxyacylglutathione hydrolase-like"/>
    <property type="match status" value="1"/>
</dbReference>
<evidence type="ECO:0000256" key="4">
    <source>
        <dbReference type="ARBA" id="ARBA00022833"/>
    </source>
</evidence>
<dbReference type="EMBL" id="AZHX01000610">
    <property type="protein sequence ID" value="ETX06759.1"/>
    <property type="molecule type" value="Genomic_DNA"/>
</dbReference>
<reference evidence="6 7" key="1">
    <citation type="journal article" date="2014" name="Nature">
        <title>An environmental bacterial taxon with a large and distinct metabolic repertoire.</title>
        <authorList>
            <person name="Wilson M.C."/>
            <person name="Mori T."/>
            <person name="Ruckert C."/>
            <person name="Uria A.R."/>
            <person name="Helf M.J."/>
            <person name="Takada K."/>
            <person name="Gernert C."/>
            <person name="Steffens U.A."/>
            <person name="Heycke N."/>
            <person name="Schmitt S."/>
            <person name="Rinke C."/>
            <person name="Helfrich E.J."/>
            <person name="Brachmann A.O."/>
            <person name="Gurgui C."/>
            <person name="Wakimoto T."/>
            <person name="Kracht M."/>
            <person name="Crusemann M."/>
            <person name="Hentschel U."/>
            <person name="Abe I."/>
            <person name="Matsunaga S."/>
            <person name="Kalinowski J."/>
            <person name="Takeyama H."/>
            <person name="Piel J."/>
        </authorList>
    </citation>
    <scope>NUCLEOTIDE SEQUENCE [LARGE SCALE GENOMIC DNA]</scope>
    <source>
        <strain evidence="7">TSY2</strain>
    </source>
</reference>